<dbReference type="PATRIC" id="fig|1265820.5.peg.1574"/>
<sequence>MHLENLVLRQFRNYKEQELTFDNKVNVFLGENAQGKTNLLEAILLLAVAKSHRTTNDKDFISWDAESAKIEGRVEKHGQSVPLELTLTQKRQES</sequence>
<protein>
    <submittedName>
        <fullName evidence="2">Recombination protein F</fullName>
    </submittedName>
</protein>
<comment type="caution">
    <text evidence="2">The sequence shown here is derived from an EMBL/GenBank/DDBJ whole genome shotgun (WGS) entry which is preliminary data.</text>
</comment>
<dbReference type="STRING" id="1265820.PCORN_08037"/>
<dbReference type="GO" id="GO:0000731">
    <property type="term" value="P:DNA synthesis involved in DNA repair"/>
    <property type="evidence" value="ECO:0007669"/>
    <property type="project" value="TreeGrafter"/>
</dbReference>
<dbReference type="GO" id="GO:0006302">
    <property type="term" value="P:double-strand break repair"/>
    <property type="evidence" value="ECO:0007669"/>
    <property type="project" value="InterPro"/>
</dbReference>
<dbReference type="EMBL" id="AODE01000016">
    <property type="protein sequence ID" value="EUJ30615.1"/>
    <property type="molecule type" value="Genomic_DNA"/>
</dbReference>
<dbReference type="AlphaFoldDB" id="W7C0B3"/>
<accession>W7C0B3</accession>
<dbReference type="SUPFAM" id="SSF52540">
    <property type="entry name" value="P-loop containing nucleoside triphosphate hydrolases"/>
    <property type="match status" value="1"/>
</dbReference>
<proteinExistence type="predicted"/>
<evidence type="ECO:0000313" key="3">
    <source>
        <dbReference type="Proteomes" id="UP000019254"/>
    </source>
</evidence>
<evidence type="ECO:0000313" key="2">
    <source>
        <dbReference type="EMBL" id="EUJ30615.1"/>
    </source>
</evidence>
<organism evidence="2 3">
    <name type="scientific">Listeria cornellensis FSL F6-0969</name>
    <dbReference type="NCBI Taxonomy" id="1265820"/>
    <lineage>
        <taxon>Bacteria</taxon>
        <taxon>Bacillati</taxon>
        <taxon>Bacillota</taxon>
        <taxon>Bacilli</taxon>
        <taxon>Bacillales</taxon>
        <taxon>Listeriaceae</taxon>
        <taxon>Listeria</taxon>
    </lineage>
</organism>
<dbReference type="Proteomes" id="UP000019254">
    <property type="component" value="Unassembled WGS sequence"/>
</dbReference>
<dbReference type="Pfam" id="PF13476">
    <property type="entry name" value="AAA_23"/>
    <property type="match status" value="1"/>
</dbReference>
<evidence type="ECO:0000259" key="1">
    <source>
        <dbReference type="Pfam" id="PF13476"/>
    </source>
</evidence>
<reference evidence="2 3" key="1">
    <citation type="journal article" date="2014" name="Int. J. Syst. Evol. Microbiol.">
        <title>Listeria floridensis sp. nov., Listeria aquatica sp. nov., Listeria cornellensis sp. nov., Listeria riparia sp. nov. and Listeria grandensis sp. nov., from agricultural and natural environments.</title>
        <authorList>
            <person name="den Bakker H.C."/>
            <person name="Warchocki S."/>
            <person name="Wright E.M."/>
            <person name="Allred A.F."/>
            <person name="Ahlstrom C."/>
            <person name="Manuel C.S."/>
            <person name="Stasiewicz M.J."/>
            <person name="Burrell A."/>
            <person name="Roof S."/>
            <person name="Strawn L."/>
            <person name="Fortes E.D."/>
            <person name="Nightingale K.K."/>
            <person name="Kephart D."/>
            <person name="Wiedmann M."/>
        </authorList>
    </citation>
    <scope>NUCLEOTIDE SEQUENCE [LARGE SCALE GENOMIC DNA]</scope>
    <source>
        <strain evidence="3">FSL F6-969</strain>
    </source>
</reference>
<dbReference type="Gene3D" id="3.40.50.300">
    <property type="entry name" value="P-loop containing nucleotide triphosphate hydrolases"/>
    <property type="match status" value="1"/>
</dbReference>
<dbReference type="InterPro" id="IPR027417">
    <property type="entry name" value="P-loop_NTPase"/>
</dbReference>
<dbReference type="InterPro" id="IPR038729">
    <property type="entry name" value="Rad50/SbcC_AAA"/>
</dbReference>
<dbReference type="PANTHER" id="PTHR32182:SF0">
    <property type="entry name" value="DNA REPLICATION AND REPAIR PROTEIN RECF"/>
    <property type="match status" value="1"/>
</dbReference>
<gene>
    <name evidence="2" type="primary">recF</name>
    <name evidence="2" type="ORF">PCORN_08037</name>
</gene>
<feature type="domain" description="Rad50/SbcC-type AAA" evidence="1">
    <location>
        <begin position="6"/>
        <end position="89"/>
    </location>
</feature>
<name>W7C0B3_9LIST</name>
<dbReference type="PANTHER" id="PTHR32182">
    <property type="entry name" value="DNA REPLICATION AND REPAIR PROTEIN RECF"/>
    <property type="match status" value="1"/>
</dbReference>
<dbReference type="GO" id="GO:0016887">
    <property type="term" value="F:ATP hydrolysis activity"/>
    <property type="evidence" value="ECO:0007669"/>
    <property type="project" value="InterPro"/>
</dbReference>
<keyword evidence="3" id="KW-1185">Reference proteome</keyword>